<keyword evidence="3" id="KW-1185">Reference proteome</keyword>
<dbReference type="GO" id="GO:0004622">
    <property type="term" value="F:phosphatidylcholine lysophospholipase activity"/>
    <property type="evidence" value="ECO:0007669"/>
    <property type="project" value="TreeGrafter"/>
</dbReference>
<organism evidence="2 3">
    <name type="scientific">Nocardioides silvaticus</name>
    <dbReference type="NCBI Taxonomy" id="2201891"/>
    <lineage>
        <taxon>Bacteria</taxon>
        <taxon>Bacillati</taxon>
        <taxon>Actinomycetota</taxon>
        <taxon>Actinomycetes</taxon>
        <taxon>Propionibacteriales</taxon>
        <taxon>Nocardioidaceae</taxon>
        <taxon>Nocardioides</taxon>
    </lineage>
</organism>
<dbReference type="InterPro" id="IPR013830">
    <property type="entry name" value="SGNH_hydro"/>
</dbReference>
<evidence type="ECO:0000259" key="1">
    <source>
        <dbReference type="Pfam" id="PF13472"/>
    </source>
</evidence>
<sequence length="213" mass="23531">MNTDRTYSVLVPMVRPLVKGRVGAARRRLFETVGTAEGRVVFLGDSITEGGMWPDLFPDLLTSNRGIGGEATYDLLERVDSAINEPVAVSLMIGTNDIHGPREMRATDQVVARTNEIVRRIREAAPDALLLVNSVLPRTSHFAARIRAINEGYQEVAAQHGAQYVDLWPAFVDTTGEAIRRELSRDNLHLTPAGYLAWAEVLRPLLAPYAVRT</sequence>
<dbReference type="GO" id="GO:0006629">
    <property type="term" value="P:lipid metabolic process"/>
    <property type="evidence" value="ECO:0007669"/>
    <property type="project" value="InterPro"/>
</dbReference>
<dbReference type="InterPro" id="IPR008265">
    <property type="entry name" value="Lipase_GDSL_AS"/>
</dbReference>
<comment type="caution">
    <text evidence="2">The sequence shown here is derived from an EMBL/GenBank/DDBJ whole genome shotgun (WGS) entry which is preliminary data.</text>
</comment>
<dbReference type="PROSITE" id="PS01098">
    <property type="entry name" value="LIPASE_GDSL_SER"/>
    <property type="match status" value="1"/>
</dbReference>
<evidence type="ECO:0000313" key="2">
    <source>
        <dbReference type="EMBL" id="PWN04209.1"/>
    </source>
</evidence>
<evidence type="ECO:0000313" key="3">
    <source>
        <dbReference type="Proteomes" id="UP000245507"/>
    </source>
</evidence>
<dbReference type="RefSeq" id="WP_109691716.1">
    <property type="nucleotide sequence ID" value="NZ_QGDD01000001.1"/>
</dbReference>
<dbReference type="AlphaFoldDB" id="A0A316TLS8"/>
<gene>
    <name evidence="2" type="ORF">DJ010_00705</name>
</gene>
<dbReference type="InterPro" id="IPR051532">
    <property type="entry name" value="Ester_Hydrolysis_Enzymes"/>
</dbReference>
<dbReference type="InterPro" id="IPR036514">
    <property type="entry name" value="SGNH_hydro_sf"/>
</dbReference>
<protein>
    <recommendedName>
        <fullName evidence="1">SGNH hydrolase-type esterase domain-containing protein</fullName>
    </recommendedName>
</protein>
<dbReference type="Proteomes" id="UP000245507">
    <property type="component" value="Unassembled WGS sequence"/>
</dbReference>
<dbReference type="Gene3D" id="3.40.50.1110">
    <property type="entry name" value="SGNH hydrolase"/>
    <property type="match status" value="1"/>
</dbReference>
<feature type="domain" description="SGNH hydrolase-type esterase" evidence="1">
    <location>
        <begin position="42"/>
        <end position="195"/>
    </location>
</feature>
<dbReference type="SUPFAM" id="SSF52266">
    <property type="entry name" value="SGNH hydrolase"/>
    <property type="match status" value="1"/>
</dbReference>
<dbReference type="PANTHER" id="PTHR30383">
    <property type="entry name" value="THIOESTERASE 1/PROTEASE 1/LYSOPHOSPHOLIPASE L1"/>
    <property type="match status" value="1"/>
</dbReference>
<dbReference type="PANTHER" id="PTHR30383:SF5">
    <property type="entry name" value="SGNH HYDROLASE-TYPE ESTERASE DOMAIN-CONTAINING PROTEIN"/>
    <property type="match status" value="1"/>
</dbReference>
<proteinExistence type="predicted"/>
<name>A0A316TLS8_9ACTN</name>
<accession>A0A316TLS8</accession>
<reference evidence="2 3" key="1">
    <citation type="submission" date="2018-05" db="EMBL/GenBank/DDBJ databases">
        <title>Nocardioides silvaticus genome.</title>
        <authorList>
            <person name="Li C."/>
            <person name="Wang G."/>
        </authorList>
    </citation>
    <scope>NUCLEOTIDE SEQUENCE [LARGE SCALE GENOMIC DNA]</scope>
    <source>
        <strain evidence="2 3">CCTCC AB 2018079</strain>
    </source>
</reference>
<dbReference type="OrthoDB" id="1828825at2"/>
<dbReference type="Pfam" id="PF13472">
    <property type="entry name" value="Lipase_GDSL_2"/>
    <property type="match status" value="1"/>
</dbReference>
<dbReference type="EMBL" id="QGDD01000001">
    <property type="protein sequence ID" value="PWN04209.1"/>
    <property type="molecule type" value="Genomic_DNA"/>
</dbReference>